<organism evidence="1 2">
    <name type="scientific">Stenotrophomonas indicatrix</name>
    <dbReference type="NCBI Taxonomy" id="2045451"/>
    <lineage>
        <taxon>Bacteria</taxon>
        <taxon>Pseudomonadati</taxon>
        <taxon>Pseudomonadota</taxon>
        <taxon>Gammaproteobacteria</taxon>
        <taxon>Lysobacterales</taxon>
        <taxon>Lysobacteraceae</taxon>
        <taxon>Stenotrophomonas</taxon>
    </lineage>
</organism>
<accession>A0A1W1GZD8</accession>
<dbReference type="Proteomes" id="UP000191133">
    <property type="component" value="Unassembled WGS sequence"/>
</dbReference>
<name>A0A1W1GZD8_9GAMM</name>
<evidence type="ECO:0000313" key="1">
    <source>
        <dbReference type="EMBL" id="SLM24712.1"/>
    </source>
</evidence>
<dbReference type="RefSeq" id="WP_080149671.1">
    <property type="nucleotide sequence ID" value="NZ_FWEU01000003.1"/>
</dbReference>
<protein>
    <submittedName>
        <fullName evidence="1">Uncharacterized protein</fullName>
    </submittedName>
</protein>
<sequence length="75" mass="8351">MTRPHHPTTGPIDRDADLQRIDEALATLETVTEAWLEHHRLRACQPGLLLSLNRLLDLTSLAKGYASALRVIAEP</sequence>
<evidence type="ECO:0000313" key="2">
    <source>
        <dbReference type="Proteomes" id="UP000191133"/>
    </source>
</evidence>
<reference evidence="2" key="1">
    <citation type="submission" date="2016-10" db="EMBL/GenBank/DDBJ databases">
        <authorList>
            <person name="Varghese N."/>
        </authorList>
    </citation>
    <scope>NUCLEOTIDE SEQUENCE [LARGE SCALE GENOMIC DNA]</scope>
    <source>
        <strain evidence="2">92MFCol6.1</strain>
    </source>
</reference>
<dbReference type="EMBL" id="FWEU01000003">
    <property type="protein sequence ID" value="SLM24712.1"/>
    <property type="molecule type" value="Genomic_DNA"/>
</dbReference>
<dbReference type="AlphaFoldDB" id="A0A1W1GZD8"/>
<proteinExistence type="predicted"/>
<gene>
    <name evidence="1" type="ORF">SAMN04488690_2437</name>
</gene>